<name>A0A6C0L410_9ZZZZ</name>
<protein>
    <submittedName>
        <fullName evidence="1">Uncharacterized protein</fullName>
    </submittedName>
</protein>
<dbReference type="AlphaFoldDB" id="A0A6C0L410"/>
<sequence>MNTPERFLQKIRETFHIYLRYGCRSKKKTDYLHTWLAEDIQDSLPGCQVKIEQPVPSRNAKGTKNCDIVAFKDGSPAFIFPVKFIMTNYKQNKNNGWENLTGETLHLHWANPDVHIIPINIIFNKVPYCEKSSCIKHFEEINYNDSYKINEYLVDNGIASQIVNYIIDVEHRCEIGNPYNSCPQILRFNEDTPFRSFHRILRSRAPGPIQPRPQPPLDPRIRALNNFEEFHGRPATLLEVEDSSAGIDGWA</sequence>
<proteinExistence type="predicted"/>
<evidence type="ECO:0000313" key="1">
    <source>
        <dbReference type="EMBL" id="QHU23454.1"/>
    </source>
</evidence>
<accession>A0A6C0L410</accession>
<reference evidence="1" key="1">
    <citation type="journal article" date="2020" name="Nature">
        <title>Giant virus diversity and host interactions through global metagenomics.</title>
        <authorList>
            <person name="Schulz F."/>
            <person name="Roux S."/>
            <person name="Paez-Espino D."/>
            <person name="Jungbluth S."/>
            <person name="Walsh D.A."/>
            <person name="Denef V.J."/>
            <person name="McMahon K.D."/>
            <person name="Konstantinidis K.T."/>
            <person name="Eloe-Fadrosh E.A."/>
            <person name="Kyrpides N.C."/>
            <person name="Woyke T."/>
        </authorList>
    </citation>
    <scope>NUCLEOTIDE SEQUENCE</scope>
    <source>
        <strain evidence="1">GVMAG-S-ERX555907-94</strain>
    </source>
</reference>
<organism evidence="1">
    <name type="scientific">viral metagenome</name>
    <dbReference type="NCBI Taxonomy" id="1070528"/>
    <lineage>
        <taxon>unclassified sequences</taxon>
        <taxon>metagenomes</taxon>
        <taxon>organismal metagenomes</taxon>
    </lineage>
</organism>
<dbReference type="EMBL" id="MN741029">
    <property type="protein sequence ID" value="QHU23454.1"/>
    <property type="molecule type" value="Genomic_DNA"/>
</dbReference>